<dbReference type="AlphaFoldDB" id="C3Z311"/>
<evidence type="ECO:0000313" key="2">
    <source>
        <dbReference type="EMBL" id="EEN53050.1"/>
    </source>
</evidence>
<sequence length="436" mass="48136">MAEDCHSGAMPNVVTKDFLSESTEKLGTETVQPLTRQADEDVNLHIPDEQLSIKSDDAASNRQSINVSPGDFDTYAITCICKDDSTCMMKSLEETATTIVASNSSHNDDMNLARCDSSKHEYDTSVFIRNDSHAHTETGDPMPVYTQSTSNLPPNEVNPNPTYTQSIMKPPPNDDNPNPMYLQSTMEPIVSPGQAFKPNNSNDNNYTQPSVATRRQDNDVIFMSANSDGNSCLQPYAVTKLQDDEKESVVEEANNEDNPCIQPYAVRYQGNDEHSLGPVECGVIQPYAVRYEENDVTALSDITTENGQTDRTASDDVDIKPYAVAYMERDDKACDTTSGDSHTHTGQSLQKPTTASKSINDVLANPSSNDTNPTDLVSEERQHIPDALIPNPMYVPNVQHPPLCAGRDIGYLLYLWSDWMLQFCLQTAGSDQQLTR</sequence>
<protein>
    <submittedName>
        <fullName evidence="2">Uncharacterized protein</fullName>
    </submittedName>
</protein>
<evidence type="ECO:0000256" key="1">
    <source>
        <dbReference type="SAM" id="MobiDB-lite"/>
    </source>
</evidence>
<gene>
    <name evidence="2" type="ORF">BRAFLDRAFT_96187</name>
</gene>
<dbReference type="EMBL" id="GG666575">
    <property type="protein sequence ID" value="EEN53050.1"/>
    <property type="molecule type" value="Genomic_DNA"/>
</dbReference>
<feature type="compositionally biased region" description="Polar residues" evidence="1">
    <location>
        <begin position="360"/>
        <end position="375"/>
    </location>
</feature>
<feature type="region of interest" description="Disordered" evidence="1">
    <location>
        <begin position="333"/>
        <end position="355"/>
    </location>
</feature>
<reference evidence="2" key="1">
    <citation type="journal article" date="2008" name="Nature">
        <title>The amphioxus genome and the evolution of the chordate karyotype.</title>
        <authorList>
            <consortium name="US DOE Joint Genome Institute (JGI-PGF)"/>
            <person name="Putnam N.H."/>
            <person name="Butts T."/>
            <person name="Ferrier D.E.K."/>
            <person name="Furlong R.F."/>
            <person name="Hellsten U."/>
            <person name="Kawashima T."/>
            <person name="Robinson-Rechavi M."/>
            <person name="Shoguchi E."/>
            <person name="Terry A."/>
            <person name="Yu J.-K."/>
            <person name="Benito-Gutierrez E.L."/>
            <person name="Dubchak I."/>
            <person name="Garcia-Fernandez J."/>
            <person name="Gibson-Brown J.J."/>
            <person name="Grigoriev I.V."/>
            <person name="Horton A.C."/>
            <person name="de Jong P.J."/>
            <person name="Jurka J."/>
            <person name="Kapitonov V.V."/>
            <person name="Kohara Y."/>
            <person name="Kuroki Y."/>
            <person name="Lindquist E."/>
            <person name="Lucas S."/>
            <person name="Osoegawa K."/>
            <person name="Pennacchio L.A."/>
            <person name="Salamov A.A."/>
            <person name="Satou Y."/>
            <person name="Sauka-Spengler T."/>
            <person name="Schmutz J."/>
            <person name="Shin-I T."/>
            <person name="Toyoda A."/>
            <person name="Bronner-Fraser M."/>
            <person name="Fujiyama A."/>
            <person name="Holland L.Z."/>
            <person name="Holland P.W.H."/>
            <person name="Satoh N."/>
            <person name="Rokhsar D.S."/>
        </authorList>
    </citation>
    <scope>NUCLEOTIDE SEQUENCE [LARGE SCALE GENOMIC DNA]</scope>
    <source>
        <strain evidence="2">S238N-H82</strain>
        <tissue evidence="2">Testes</tissue>
    </source>
</reference>
<dbReference type="InParanoid" id="C3Z311"/>
<name>C3Z311_BRAFL</name>
<feature type="region of interest" description="Disordered" evidence="1">
    <location>
        <begin position="360"/>
        <end position="379"/>
    </location>
</feature>
<feature type="compositionally biased region" description="Polar residues" evidence="1">
    <location>
        <begin position="335"/>
        <end position="355"/>
    </location>
</feature>
<organism>
    <name type="scientific">Branchiostoma floridae</name>
    <name type="common">Florida lancelet</name>
    <name type="synonym">Amphioxus</name>
    <dbReference type="NCBI Taxonomy" id="7739"/>
    <lineage>
        <taxon>Eukaryota</taxon>
        <taxon>Metazoa</taxon>
        <taxon>Chordata</taxon>
        <taxon>Cephalochordata</taxon>
        <taxon>Leptocardii</taxon>
        <taxon>Amphioxiformes</taxon>
        <taxon>Branchiostomatidae</taxon>
        <taxon>Branchiostoma</taxon>
    </lineage>
</organism>
<accession>C3Z311</accession>
<proteinExistence type="predicted"/>